<dbReference type="GO" id="GO:0004719">
    <property type="term" value="F:protein-L-isoaspartate (D-aspartate) O-methyltransferase activity"/>
    <property type="evidence" value="ECO:0007669"/>
    <property type="project" value="UniProtKB-EC"/>
</dbReference>
<comment type="similarity">
    <text evidence="2">Belongs to the methyltransferase superfamily. L-isoaspartyl/D-aspartyl protein methyltransferase family.</text>
</comment>
<evidence type="ECO:0000256" key="4">
    <source>
        <dbReference type="ARBA" id="ARBA00013346"/>
    </source>
</evidence>
<comment type="caution">
    <text evidence="12">The sequence shown here is derived from an EMBL/GenBank/DDBJ whole genome shotgun (WGS) entry which is preliminary data.</text>
</comment>
<dbReference type="InterPro" id="IPR029063">
    <property type="entry name" value="SAM-dependent_MTases_sf"/>
</dbReference>
<protein>
    <recommendedName>
        <fullName evidence="4">Protein-L-isoaspartate O-methyltransferase</fullName>
        <ecNumber evidence="3">2.1.1.77</ecNumber>
    </recommendedName>
    <alternativeName>
        <fullName evidence="11">L-isoaspartyl protein carboxyl methyltransferase</fullName>
    </alternativeName>
    <alternativeName>
        <fullName evidence="9">Protein L-isoaspartyl methyltransferase</fullName>
    </alternativeName>
    <alternativeName>
        <fullName evidence="10">Protein-beta-aspartate methyltransferase</fullName>
    </alternativeName>
</protein>
<keyword evidence="6" id="KW-0489">Methyltransferase</keyword>
<evidence type="ECO:0000256" key="6">
    <source>
        <dbReference type="ARBA" id="ARBA00022603"/>
    </source>
</evidence>
<keyword evidence="7" id="KW-0808">Transferase</keyword>
<dbReference type="EC" id="2.1.1.77" evidence="3"/>
<dbReference type="GO" id="GO:0032259">
    <property type="term" value="P:methylation"/>
    <property type="evidence" value="ECO:0007669"/>
    <property type="project" value="UniProtKB-KW"/>
</dbReference>
<evidence type="ECO:0000256" key="10">
    <source>
        <dbReference type="ARBA" id="ARBA00031323"/>
    </source>
</evidence>
<dbReference type="CDD" id="cd02440">
    <property type="entry name" value="AdoMet_MTases"/>
    <property type="match status" value="1"/>
</dbReference>
<evidence type="ECO:0000256" key="7">
    <source>
        <dbReference type="ARBA" id="ARBA00022679"/>
    </source>
</evidence>
<dbReference type="Pfam" id="PF01135">
    <property type="entry name" value="PCMT"/>
    <property type="match status" value="1"/>
</dbReference>
<dbReference type="AlphaFoldDB" id="A0A1F5XHE5"/>
<dbReference type="EMBL" id="MFIF01000006">
    <property type="protein sequence ID" value="OGF87333.1"/>
    <property type="molecule type" value="Genomic_DNA"/>
</dbReference>
<dbReference type="PANTHER" id="PTHR11579">
    <property type="entry name" value="PROTEIN-L-ISOASPARTATE O-METHYLTRANSFERASE"/>
    <property type="match status" value="1"/>
</dbReference>
<dbReference type="InterPro" id="IPR000682">
    <property type="entry name" value="PCMT"/>
</dbReference>
<sequence length="207" mass="22893">MALVDDLVEKGALKNPNLIRAFRAVDRWDFVPEPMKDFAYVDEPLAIGEGQTISQPWTVAFMLELLSPSPGDNIMEVGYGSGWQTALLAYVGANVYAVERIPKLCEWGKRNVEKCGFRGVKFFCQDGTMGLPDIAKRVGGFDKIIAAASGRELPPAWKNQLKTGGKIIAPIGHSIFEFTKRTKAAFDAFPHHSFAFVPLISDNDSKW</sequence>
<evidence type="ECO:0000313" key="12">
    <source>
        <dbReference type="EMBL" id="OGF87333.1"/>
    </source>
</evidence>
<dbReference type="Proteomes" id="UP000177346">
    <property type="component" value="Unassembled WGS sequence"/>
</dbReference>
<proteinExistence type="inferred from homology"/>
<keyword evidence="5" id="KW-0963">Cytoplasm</keyword>
<keyword evidence="8" id="KW-0949">S-adenosyl-L-methionine</keyword>
<evidence type="ECO:0000256" key="9">
    <source>
        <dbReference type="ARBA" id="ARBA00030757"/>
    </source>
</evidence>
<dbReference type="GO" id="GO:0005737">
    <property type="term" value="C:cytoplasm"/>
    <property type="evidence" value="ECO:0007669"/>
    <property type="project" value="UniProtKB-SubCell"/>
</dbReference>
<accession>A0A1F5XHE5</accession>
<evidence type="ECO:0000256" key="11">
    <source>
        <dbReference type="ARBA" id="ARBA00031350"/>
    </source>
</evidence>
<evidence type="ECO:0000313" key="13">
    <source>
        <dbReference type="Proteomes" id="UP000177346"/>
    </source>
</evidence>
<comment type="subcellular location">
    <subcellularLocation>
        <location evidence="1">Cytoplasm</location>
    </subcellularLocation>
</comment>
<dbReference type="PANTHER" id="PTHR11579:SF0">
    <property type="entry name" value="PROTEIN-L-ISOASPARTATE(D-ASPARTATE) O-METHYLTRANSFERASE"/>
    <property type="match status" value="1"/>
</dbReference>
<dbReference type="Gene3D" id="3.40.50.150">
    <property type="entry name" value="Vaccinia Virus protein VP39"/>
    <property type="match status" value="1"/>
</dbReference>
<organism evidence="12 13">
    <name type="scientific">Candidatus Giovannonibacteria bacterium RIFCSPLOWO2_01_FULL_46_32</name>
    <dbReference type="NCBI Taxonomy" id="1798353"/>
    <lineage>
        <taxon>Bacteria</taxon>
        <taxon>Candidatus Giovannoniibacteriota</taxon>
    </lineage>
</organism>
<gene>
    <name evidence="12" type="ORF">A3B19_03905</name>
</gene>
<evidence type="ECO:0000256" key="2">
    <source>
        <dbReference type="ARBA" id="ARBA00005369"/>
    </source>
</evidence>
<evidence type="ECO:0000256" key="8">
    <source>
        <dbReference type="ARBA" id="ARBA00022691"/>
    </source>
</evidence>
<evidence type="ECO:0000256" key="1">
    <source>
        <dbReference type="ARBA" id="ARBA00004496"/>
    </source>
</evidence>
<evidence type="ECO:0000256" key="5">
    <source>
        <dbReference type="ARBA" id="ARBA00022490"/>
    </source>
</evidence>
<name>A0A1F5XHE5_9BACT</name>
<dbReference type="SUPFAM" id="SSF53335">
    <property type="entry name" value="S-adenosyl-L-methionine-dependent methyltransferases"/>
    <property type="match status" value="1"/>
</dbReference>
<evidence type="ECO:0000256" key="3">
    <source>
        <dbReference type="ARBA" id="ARBA00011890"/>
    </source>
</evidence>
<reference evidence="12 13" key="1">
    <citation type="journal article" date="2016" name="Nat. Commun.">
        <title>Thousands of microbial genomes shed light on interconnected biogeochemical processes in an aquifer system.</title>
        <authorList>
            <person name="Anantharaman K."/>
            <person name="Brown C.T."/>
            <person name="Hug L.A."/>
            <person name="Sharon I."/>
            <person name="Castelle C.J."/>
            <person name="Probst A.J."/>
            <person name="Thomas B.C."/>
            <person name="Singh A."/>
            <person name="Wilkins M.J."/>
            <person name="Karaoz U."/>
            <person name="Brodie E.L."/>
            <person name="Williams K.H."/>
            <person name="Hubbard S.S."/>
            <person name="Banfield J.F."/>
        </authorList>
    </citation>
    <scope>NUCLEOTIDE SEQUENCE [LARGE SCALE GENOMIC DNA]</scope>
</reference>